<dbReference type="AlphaFoldDB" id="A0A660LKQ7"/>
<protein>
    <submittedName>
        <fullName evidence="2">Uncharacterized protein YbcI</fullName>
    </submittedName>
</protein>
<proteinExistence type="predicted"/>
<evidence type="ECO:0000313" key="3">
    <source>
        <dbReference type="Proteomes" id="UP000278962"/>
    </source>
</evidence>
<accession>A0A660LKQ7</accession>
<feature type="domain" description="Na+-translocating membrane potential-generating system MpsC" evidence="1">
    <location>
        <begin position="18"/>
        <end position="124"/>
    </location>
</feature>
<dbReference type="InterPro" id="IPR018745">
    <property type="entry name" value="MpsC"/>
</dbReference>
<name>A0A660LKQ7_9ACTN</name>
<comment type="caution">
    <text evidence="2">The sequence shown here is derived from an EMBL/GenBank/DDBJ whole genome shotgun (WGS) entry which is preliminary data.</text>
</comment>
<dbReference type="EMBL" id="RBIL01000001">
    <property type="protein sequence ID" value="RKQ93921.1"/>
    <property type="molecule type" value="Genomic_DNA"/>
</dbReference>
<evidence type="ECO:0000259" key="1">
    <source>
        <dbReference type="Pfam" id="PF10057"/>
    </source>
</evidence>
<evidence type="ECO:0000313" key="2">
    <source>
        <dbReference type="EMBL" id="RKQ93921.1"/>
    </source>
</evidence>
<dbReference type="RefSeq" id="WP_281272633.1">
    <property type="nucleotide sequence ID" value="NZ_RBIL01000001.1"/>
</dbReference>
<dbReference type="Proteomes" id="UP000278962">
    <property type="component" value="Unassembled WGS sequence"/>
</dbReference>
<gene>
    <name evidence="2" type="ORF">C8N24_3796</name>
</gene>
<keyword evidence="3" id="KW-1185">Reference proteome</keyword>
<reference evidence="2 3" key="1">
    <citation type="submission" date="2018-10" db="EMBL/GenBank/DDBJ databases">
        <title>Genomic Encyclopedia of Archaeal and Bacterial Type Strains, Phase II (KMG-II): from individual species to whole genera.</title>
        <authorList>
            <person name="Goeker M."/>
        </authorList>
    </citation>
    <scope>NUCLEOTIDE SEQUENCE [LARGE SCALE GENOMIC DNA]</scope>
    <source>
        <strain evidence="2 3">DSM 14954</strain>
    </source>
</reference>
<sequence length="127" mass="13874">MPDRAQELIEAAGGQPPGSLRAALANAMVGLKKRYYGRGPEAAKAYVEDDYIFVVLEGGLTRNEETLLADGKEDLVRQYRLAFQETVGPTAIGAVEELTGRRVAGYHSQIVFTPMRAFEIFVLAPES</sequence>
<organism evidence="2 3">
    <name type="scientific">Solirubrobacter pauli</name>
    <dbReference type="NCBI Taxonomy" id="166793"/>
    <lineage>
        <taxon>Bacteria</taxon>
        <taxon>Bacillati</taxon>
        <taxon>Actinomycetota</taxon>
        <taxon>Thermoleophilia</taxon>
        <taxon>Solirubrobacterales</taxon>
        <taxon>Solirubrobacteraceae</taxon>
        <taxon>Solirubrobacter</taxon>
    </lineage>
</organism>
<dbReference type="Pfam" id="PF10057">
    <property type="entry name" value="MpsC"/>
    <property type="match status" value="1"/>
</dbReference>